<accession>A0A0F9T3B1</accession>
<name>A0A0F9T3B1_9ZZZZ</name>
<dbReference type="EMBL" id="LAZR01000429">
    <property type="protein sequence ID" value="KKN69282.1"/>
    <property type="molecule type" value="Genomic_DNA"/>
</dbReference>
<organism evidence="1">
    <name type="scientific">marine sediment metagenome</name>
    <dbReference type="NCBI Taxonomy" id="412755"/>
    <lineage>
        <taxon>unclassified sequences</taxon>
        <taxon>metagenomes</taxon>
        <taxon>ecological metagenomes</taxon>
    </lineage>
</organism>
<proteinExistence type="predicted"/>
<dbReference type="AlphaFoldDB" id="A0A0F9T3B1"/>
<evidence type="ECO:0000313" key="1">
    <source>
        <dbReference type="EMBL" id="KKN69282.1"/>
    </source>
</evidence>
<comment type="caution">
    <text evidence="1">The sequence shown here is derived from an EMBL/GenBank/DDBJ whole genome shotgun (WGS) entry which is preliminary data.</text>
</comment>
<protein>
    <submittedName>
        <fullName evidence="1">Uncharacterized protein</fullName>
    </submittedName>
</protein>
<sequence>MLYVHEEGEQMKRCKQCGVRSWLCPFREDKIHTGIDTLKWLVKAGNTLAIKGLAGLALPSQKDLLWSGRKEIR</sequence>
<reference evidence="1" key="1">
    <citation type="journal article" date="2015" name="Nature">
        <title>Complex archaea that bridge the gap between prokaryotes and eukaryotes.</title>
        <authorList>
            <person name="Spang A."/>
            <person name="Saw J.H."/>
            <person name="Jorgensen S.L."/>
            <person name="Zaremba-Niedzwiedzka K."/>
            <person name="Martijn J."/>
            <person name="Lind A.E."/>
            <person name="van Eijk R."/>
            <person name="Schleper C."/>
            <person name="Guy L."/>
            <person name="Ettema T.J."/>
        </authorList>
    </citation>
    <scope>NUCLEOTIDE SEQUENCE</scope>
</reference>
<gene>
    <name evidence="1" type="ORF">LCGC14_0442770</name>
</gene>